<dbReference type="EMBL" id="MVGT01004394">
    <property type="protein sequence ID" value="OUZ99588.1"/>
    <property type="molecule type" value="Genomic_DNA"/>
</dbReference>
<evidence type="ECO:0008006" key="3">
    <source>
        <dbReference type="Google" id="ProtNLM"/>
    </source>
</evidence>
<sequence length="134" mass="15541">MLWIGSCVYVETAKIEQVFVHIDVVEEHLWKDGMDKTYTRWVHHGEDFEVLFDYDDDDVDDDVVENGSGNEGQQFDGLQKMLEDLRTTTQIEPANAVETEEFNSCPNERDGNQDTWLDKLFVGGSNMRMLLLYL</sequence>
<dbReference type="AlphaFoldDB" id="A0A200PN06"/>
<protein>
    <recommendedName>
        <fullName evidence="3">Transposase-associated domain-containing protein</fullName>
    </recommendedName>
</protein>
<evidence type="ECO:0000313" key="1">
    <source>
        <dbReference type="EMBL" id="OUZ99588.1"/>
    </source>
</evidence>
<proteinExistence type="predicted"/>
<comment type="caution">
    <text evidence="1">The sequence shown here is derived from an EMBL/GenBank/DDBJ whole genome shotgun (WGS) entry which is preliminary data.</text>
</comment>
<evidence type="ECO:0000313" key="2">
    <source>
        <dbReference type="Proteomes" id="UP000195402"/>
    </source>
</evidence>
<accession>A0A200PN06</accession>
<gene>
    <name evidence="1" type="ORF">BVC80_7913g3</name>
</gene>
<reference evidence="1 2" key="1">
    <citation type="journal article" date="2017" name="Mol. Plant">
        <title>The Genome of Medicinal Plant Macleaya cordata Provides New Insights into Benzylisoquinoline Alkaloids Metabolism.</title>
        <authorList>
            <person name="Liu X."/>
            <person name="Liu Y."/>
            <person name="Huang P."/>
            <person name="Ma Y."/>
            <person name="Qing Z."/>
            <person name="Tang Q."/>
            <person name="Cao H."/>
            <person name="Cheng P."/>
            <person name="Zheng Y."/>
            <person name="Yuan Z."/>
            <person name="Zhou Y."/>
            <person name="Liu J."/>
            <person name="Tang Z."/>
            <person name="Zhuo Y."/>
            <person name="Zhang Y."/>
            <person name="Yu L."/>
            <person name="Huang J."/>
            <person name="Yang P."/>
            <person name="Peng Q."/>
            <person name="Zhang J."/>
            <person name="Jiang W."/>
            <person name="Zhang Z."/>
            <person name="Lin K."/>
            <person name="Ro D.K."/>
            <person name="Chen X."/>
            <person name="Xiong X."/>
            <person name="Shang Y."/>
            <person name="Huang S."/>
            <person name="Zeng J."/>
        </authorList>
    </citation>
    <scope>NUCLEOTIDE SEQUENCE [LARGE SCALE GENOMIC DNA]</scope>
    <source>
        <strain evidence="2">cv. BLH2017</strain>
        <tissue evidence="1">Root</tissue>
    </source>
</reference>
<name>A0A200PN06_MACCD</name>
<organism evidence="1 2">
    <name type="scientific">Macleaya cordata</name>
    <name type="common">Five-seeded plume-poppy</name>
    <name type="synonym">Bocconia cordata</name>
    <dbReference type="NCBI Taxonomy" id="56857"/>
    <lineage>
        <taxon>Eukaryota</taxon>
        <taxon>Viridiplantae</taxon>
        <taxon>Streptophyta</taxon>
        <taxon>Embryophyta</taxon>
        <taxon>Tracheophyta</taxon>
        <taxon>Spermatophyta</taxon>
        <taxon>Magnoliopsida</taxon>
        <taxon>Ranunculales</taxon>
        <taxon>Papaveraceae</taxon>
        <taxon>Papaveroideae</taxon>
        <taxon>Macleaya</taxon>
    </lineage>
</organism>
<dbReference type="Proteomes" id="UP000195402">
    <property type="component" value="Unassembled WGS sequence"/>
</dbReference>
<keyword evidence="2" id="KW-1185">Reference proteome</keyword>
<dbReference type="InParanoid" id="A0A200PN06"/>